<feature type="domain" description="SIS" evidence="2">
    <location>
        <begin position="29"/>
        <end position="175"/>
    </location>
</feature>
<dbReference type="PANTHER" id="PTHR10937:SF17">
    <property type="entry name" value="GLUCOSAMINE-FRUCTOSE-6-PHOSPHATE AMINOTRANSFERASE"/>
    <property type="match status" value="1"/>
</dbReference>
<dbReference type="InterPro" id="IPR035466">
    <property type="entry name" value="GlmS/AgaS_SIS"/>
</dbReference>
<dbReference type="SUPFAM" id="SSF53697">
    <property type="entry name" value="SIS domain"/>
    <property type="match status" value="1"/>
</dbReference>
<dbReference type="InterPro" id="IPR035490">
    <property type="entry name" value="GlmS/FrlB_SIS"/>
</dbReference>
<dbReference type="CDD" id="cd05009">
    <property type="entry name" value="SIS_GlmS_GlmD_2"/>
    <property type="match status" value="1"/>
</dbReference>
<dbReference type="InterPro" id="IPR046348">
    <property type="entry name" value="SIS_dom_sf"/>
</dbReference>
<dbReference type="EMBL" id="JALBUR010000023">
    <property type="protein sequence ID" value="MDX8420128.1"/>
    <property type="molecule type" value="Genomic_DNA"/>
</dbReference>
<dbReference type="GO" id="GO:0004360">
    <property type="term" value="F:glutamine-fructose-6-phosphate transaminase (isomerizing) activity"/>
    <property type="evidence" value="ECO:0007669"/>
    <property type="project" value="TreeGrafter"/>
</dbReference>
<evidence type="ECO:0000256" key="1">
    <source>
        <dbReference type="ARBA" id="ARBA00022737"/>
    </source>
</evidence>
<dbReference type="Gene3D" id="3.40.50.10490">
    <property type="entry name" value="Glucose-6-phosphate isomerase like protein, domain 1"/>
    <property type="match status" value="2"/>
</dbReference>
<dbReference type="GO" id="GO:0006487">
    <property type="term" value="P:protein N-linked glycosylation"/>
    <property type="evidence" value="ECO:0007669"/>
    <property type="project" value="TreeGrafter"/>
</dbReference>
<proteinExistence type="predicted"/>
<organism evidence="3 4">
    <name type="scientific">Grylomicrobium aquisgranensis</name>
    <dbReference type="NCBI Taxonomy" id="2926318"/>
    <lineage>
        <taxon>Bacteria</taxon>
        <taxon>Bacillati</taxon>
        <taxon>Bacillota</taxon>
        <taxon>Erysipelotrichia</taxon>
        <taxon>Erysipelotrichales</taxon>
        <taxon>Erysipelotrichaceae</taxon>
        <taxon>Grylomicrobium</taxon>
    </lineage>
</organism>
<dbReference type="Pfam" id="PF01380">
    <property type="entry name" value="SIS"/>
    <property type="match status" value="2"/>
</dbReference>
<evidence type="ECO:0000313" key="3">
    <source>
        <dbReference type="EMBL" id="MDX8420128.1"/>
    </source>
</evidence>
<keyword evidence="4" id="KW-1185">Reference proteome</keyword>
<gene>
    <name evidence="3" type="ORF">MOZ60_08485</name>
</gene>
<dbReference type="PANTHER" id="PTHR10937">
    <property type="entry name" value="GLUCOSAMINE--FRUCTOSE-6-PHOSPHATE AMINOTRANSFERASE, ISOMERIZING"/>
    <property type="match status" value="1"/>
</dbReference>
<dbReference type="CDD" id="cd05008">
    <property type="entry name" value="SIS_GlmS_GlmD_1"/>
    <property type="match status" value="1"/>
</dbReference>
<evidence type="ECO:0000313" key="4">
    <source>
        <dbReference type="Proteomes" id="UP001286174"/>
    </source>
</evidence>
<dbReference type="GO" id="GO:0097367">
    <property type="term" value="F:carbohydrate derivative binding"/>
    <property type="evidence" value="ECO:0007669"/>
    <property type="project" value="InterPro"/>
</dbReference>
<dbReference type="InterPro" id="IPR001347">
    <property type="entry name" value="SIS_dom"/>
</dbReference>
<dbReference type="AlphaFoldDB" id="A0AB35U2V0"/>
<accession>A0AB35U2V0</accession>
<dbReference type="RefSeq" id="WP_370596348.1">
    <property type="nucleotide sequence ID" value="NZ_JALBUR010000023.1"/>
</dbReference>
<dbReference type="PROSITE" id="PS51464">
    <property type="entry name" value="SIS"/>
    <property type="match status" value="1"/>
</dbReference>
<dbReference type="GO" id="GO:0006002">
    <property type="term" value="P:fructose 6-phosphate metabolic process"/>
    <property type="evidence" value="ECO:0007669"/>
    <property type="project" value="TreeGrafter"/>
</dbReference>
<dbReference type="GO" id="GO:0006047">
    <property type="term" value="P:UDP-N-acetylglucosamine metabolic process"/>
    <property type="evidence" value="ECO:0007669"/>
    <property type="project" value="TreeGrafter"/>
</dbReference>
<dbReference type="Proteomes" id="UP001286174">
    <property type="component" value="Unassembled WGS sequence"/>
</dbReference>
<evidence type="ECO:0000259" key="2">
    <source>
        <dbReference type="PROSITE" id="PS51464"/>
    </source>
</evidence>
<comment type="caution">
    <text evidence="3">The sequence shown here is derived from an EMBL/GenBank/DDBJ whole genome shotgun (WGS) entry which is preliminary data.</text>
</comment>
<keyword evidence="1" id="KW-0677">Repeat</keyword>
<protein>
    <submittedName>
        <fullName evidence="3">SIS domain-containing protein</fullName>
    </submittedName>
</protein>
<sequence>MKSLRPYIKRTPDTIRNLIAHISENTGEMKAILTDNKIEHLYLVGSGTSLNAAYFSRSICSKILKVPCFVYGAMQFADTVNYPGENSVVVGISQAGHSYSTLLALEKARQMGCIGIAVSNDKNAMIRKSADAFLRIDMPEEDIGPKTEGLYASVATVVLAINEIAWNKGLIDDEKAAALRNKLLICTDKVAEISDAVWECGNSHLIRLSHYDDIVVLGADDCYPSAMEGALKILETTHLTVRSYETEEFMHGIYHAMDKNKMVLAIAEGKHYERTIRLLGYLRDHKQCEVYAISPEKTVELPNFTYSFDQGNPFVSIEYLVVLQTLAQFMAEIRRIDFSSNSDPDFHRYMGSYVYEEKKE</sequence>
<name>A0AB35U2V0_9FIRM</name>
<reference evidence="3 4" key="1">
    <citation type="submission" date="2022-03" db="EMBL/GenBank/DDBJ databases">
        <title>Novel taxa within the pig intestine.</title>
        <authorList>
            <person name="Wylensek D."/>
            <person name="Bishof K."/>
            <person name="Afrizal A."/>
            <person name="Clavel T."/>
        </authorList>
    </citation>
    <scope>NUCLEOTIDE SEQUENCE [LARGE SCALE GENOMIC DNA]</scope>
    <source>
        <strain evidence="3 4">CLA-KB-P133</strain>
    </source>
</reference>